<dbReference type="CDD" id="cd06588">
    <property type="entry name" value="PhnB_like"/>
    <property type="match status" value="1"/>
</dbReference>
<organism evidence="2 3">
    <name type="scientific">Nocardia puris</name>
    <dbReference type="NCBI Taxonomy" id="208602"/>
    <lineage>
        <taxon>Bacteria</taxon>
        <taxon>Bacillati</taxon>
        <taxon>Actinomycetota</taxon>
        <taxon>Actinomycetes</taxon>
        <taxon>Mycobacteriales</taxon>
        <taxon>Nocardiaceae</taxon>
        <taxon>Nocardia</taxon>
    </lineage>
</organism>
<dbReference type="InterPro" id="IPR009725">
    <property type="entry name" value="3_dmu_93_MTrfase"/>
</dbReference>
<dbReference type="Proteomes" id="UP000252586">
    <property type="component" value="Unassembled WGS sequence"/>
</dbReference>
<proteinExistence type="predicted"/>
<feature type="domain" description="PhnB-like" evidence="1">
    <location>
        <begin position="3"/>
        <end position="109"/>
    </location>
</feature>
<dbReference type="RefSeq" id="WP_067510029.1">
    <property type="nucleotide sequence ID" value="NZ_CP107943.1"/>
</dbReference>
<dbReference type="InterPro" id="IPR029068">
    <property type="entry name" value="Glyas_Bleomycin-R_OHBP_Dase"/>
</dbReference>
<dbReference type="InterPro" id="IPR028973">
    <property type="entry name" value="PhnB-like"/>
</dbReference>
<dbReference type="AlphaFoldDB" id="A0A366DQQ7"/>
<dbReference type="PANTHER" id="PTHR33990">
    <property type="entry name" value="PROTEIN YJDN-RELATED"/>
    <property type="match status" value="1"/>
</dbReference>
<comment type="caution">
    <text evidence="2">The sequence shown here is derived from an EMBL/GenBank/DDBJ whole genome shotgun (WGS) entry which is preliminary data.</text>
</comment>
<keyword evidence="3" id="KW-1185">Reference proteome</keyword>
<dbReference type="Pfam" id="PF06983">
    <property type="entry name" value="3-dmu-9_3-mt"/>
    <property type="match status" value="1"/>
</dbReference>
<dbReference type="Gene3D" id="3.10.180.10">
    <property type="entry name" value="2,3-Dihydroxybiphenyl 1,2-Dioxygenase, domain 1"/>
    <property type="match status" value="1"/>
</dbReference>
<keyword evidence="2" id="KW-0808">Transferase</keyword>
<evidence type="ECO:0000313" key="3">
    <source>
        <dbReference type="Proteomes" id="UP000252586"/>
    </source>
</evidence>
<protein>
    <submittedName>
        <fullName evidence="2">Putative 3-demethylubiquinone-9 3-methyltransferase (Glyoxalase superfamily)</fullName>
    </submittedName>
</protein>
<dbReference type="EMBL" id="QNRE01000003">
    <property type="protein sequence ID" value="RBO92412.1"/>
    <property type="molecule type" value="Genomic_DNA"/>
</dbReference>
<dbReference type="GO" id="GO:0008168">
    <property type="term" value="F:methyltransferase activity"/>
    <property type="evidence" value="ECO:0007669"/>
    <property type="project" value="UniProtKB-KW"/>
</dbReference>
<evidence type="ECO:0000313" key="2">
    <source>
        <dbReference type="EMBL" id="RBO92412.1"/>
    </source>
</evidence>
<dbReference type="STRING" id="1210090.GCA_001613185_03543"/>
<dbReference type="PANTHER" id="PTHR33990:SF2">
    <property type="entry name" value="PHNB-LIKE DOMAIN-CONTAINING PROTEIN"/>
    <property type="match status" value="1"/>
</dbReference>
<evidence type="ECO:0000259" key="1">
    <source>
        <dbReference type="Pfam" id="PF06983"/>
    </source>
</evidence>
<accession>A0A366DQQ7</accession>
<dbReference type="GO" id="GO:0032259">
    <property type="term" value="P:methylation"/>
    <property type="evidence" value="ECO:0007669"/>
    <property type="project" value="UniProtKB-KW"/>
</dbReference>
<dbReference type="PIRSF" id="PIRSF021700">
    <property type="entry name" value="3_dmu_93_MTrfase"/>
    <property type="match status" value="1"/>
</dbReference>
<dbReference type="SUPFAM" id="SSF54593">
    <property type="entry name" value="Glyoxalase/Bleomycin resistance protein/Dihydroxybiphenyl dioxygenase"/>
    <property type="match status" value="1"/>
</dbReference>
<reference evidence="2 3" key="1">
    <citation type="submission" date="2018-06" db="EMBL/GenBank/DDBJ databases">
        <title>Genomic Encyclopedia of Type Strains, Phase IV (KMG-IV): sequencing the most valuable type-strain genomes for metagenomic binning, comparative biology and taxonomic classification.</title>
        <authorList>
            <person name="Goeker M."/>
        </authorList>
    </citation>
    <scope>NUCLEOTIDE SEQUENCE [LARGE SCALE GENOMIC DNA]</scope>
    <source>
        <strain evidence="2 3">DSM 44599</strain>
    </source>
</reference>
<name>A0A366DQQ7_9NOCA</name>
<keyword evidence="2" id="KW-0830">Ubiquinone</keyword>
<gene>
    <name evidence="2" type="ORF">DFR74_10355</name>
</gene>
<sequence>MGVTTFFWFEAQAEEAARRYVELIPGSRVVEVSRQPDGSAFVVAIELQGQSFTFMNGGPGHPLTDAASVQVTVDTQEEVDRLWAALTEGGQPGPCGWLVDRYGMHWQVVPAKLTELLAGEPHRAAAAGAVMQTMSKLDIKVLQDAYDKA</sequence>
<keyword evidence="2" id="KW-0489">Methyltransferase</keyword>